<gene>
    <name evidence="8" type="ORF">B0I35DRAFT_437187</name>
</gene>
<evidence type="ECO:0000256" key="3">
    <source>
        <dbReference type="ARBA" id="ARBA00023163"/>
    </source>
</evidence>
<dbReference type="Gene3D" id="1.20.5.170">
    <property type="match status" value="1"/>
</dbReference>
<evidence type="ECO:0000256" key="2">
    <source>
        <dbReference type="ARBA" id="ARBA00023015"/>
    </source>
</evidence>
<organism evidence="8 9">
    <name type="scientific">Stachybotrys elegans</name>
    <dbReference type="NCBI Taxonomy" id="80388"/>
    <lineage>
        <taxon>Eukaryota</taxon>
        <taxon>Fungi</taxon>
        <taxon>Dikarya</taxon>
        <taxon>Ascomycota</taxon>
        <taxon>Pezizomycotina</taxon>
        <taxon>Sordariomycetes</taxon>
        <taxon>Hypocreomycetidae</taxon>
        <taxon>Hypocreales</taxon>
        <taxon>Stachybotryaceae</taxon>
        <taxon>Stachybotrys</taxon>
    </lineage>
</organism>
<dbReference type="OrthoDB" id="295274at2759"/>
<dbReference type="Proteomes" id="UP000813444">
    <property type="component" value="Unassembled WGS sequence"/>
</dbReference>
<reference evidence="8" key="1">
    <citation type="journal article" date="2021" name="Nat. Commun.">
        <title>Genetic determinants of endophytism in the Arabidopsis root mycobiome.</title>
        <authorList>
            <person name="Mesny F."/>
            <person name="Miyauchi S."/>
            <person name="Thiergart T."/>
            <person name="Pickel B."/>
            <person name="Atanasova L."/>
            <person name="Karlsson M."/>
            <person name="Huettel B."/>
            <person name="Barry K.W."/>
            <person name="Haridas S."/>
            <person name="Chen C."/>
            <person name="Bauer D."/>
            <person name="Andreopoulos W."/>
            <person name="Pangilinan J."/>
            <person name="LaButti K."/>
            <person name="Riley R."/>
            <person name="Lipzen A."/>
            <person name="Clum A."/>
            <person name="Drula E."/>
            <person name="Henrissat B."/>
            <person name="Kohler A."/>
            <person name="Grigoriev I.V."/>
            <person name="Martin F.M."/>
            <person name="Hacquard S."/>
        </authorList>
    </citation>
    <scope>NUCLEOTIDE SEQUENCE</scope>
    <source>
        <strain evidence="8">MPI-CAGE-CH-0235</strain>
    </source>
</reference>
<dbReference type="CDD" id="cd14687">
    <property type="entry name" value="bZIP_ATF2"/>
    <property type="match status" value="1"/>
</dbReference>
<dbReference type="AlphaFoldDB" id="A0A8K0SQT7"/>
<evidence type="ECO:0000259" key="7">
    <source>
        <dbReference type="PROSITE" id="PS50217"/>
    </source>
</evidence>
<name>A0A8K0SQT7_9HYPO</name>
<evidence type="ECO:0000256" key="4">
    <source>
        <dbReference type="ARBA" id="ARBA00023242"/>
    </source>
</evidence>
<dbReference type="EMBL" id="JAGPNK010000010">
    <property type="protein sequence ID" value="KAH7312515.1"/>
    <property type="molecule type" value="Genomic_DNA"/>
</dbReference>
<feature type="compositionally biased region" description="Polar residues" evidence="6">
    <location>
        <begin position="168"/>
        <end position="180"/>
    </location>
</feature>
<sequence length="336" mass="37630">MLSTPSASSSKESYPSTMASAYLFHQSAAVAFQDVNMSNLGSSQDIVVDPLLGASYPDPLSSALRTQSATHASAQLAESSEGAWEQFNFQLGLLNESGQELFQQTPLPATSTLTTNNIFTPPRKESEKTCLQTCLQKANDRNDNTGRNRNLEGKSPPTTPDLSPSLSNITTFSSQGTQETRLSHGRASFHSESTMSSPPEPAPSSKRKCTRGPRTRKYSTTKKDKDKDEDARRDKFLERNRQAASKCRQKKKEWVQDLEESRADLEAKNNNLHNQYEELLSEVTEIKNSLLWHATCDDPVINEWINTEARKYVETSLKMQQARRETETEMLKAEEN</sequence>
<evidence type="ECO:0000313" key="9">
    <source>
        <dbReference type="Proteomes" id="UP000813444"/>
    </source>
</evidence>
<evidence type="ECO:0000313" key="8">
    <source>
        <dbReference type="EMBL" id="KAH7312515.1"/>
    </source>
</evidence>
<dbReference type="Pfam" id="PF00170">
    <property type="entry name" value="bZIP_1"/>
    <property type="match status" value="1"/>
</dbReference>
<keyword evidence="5" id="KW-0175">Coiled coil</keyword>
<dbReference type="GO" id="GO:0005634">
    <property type="term" value="C:nucleus"/>
    <property type="evidence" value="ECO:0007669"/>
    <property type="project" value="UniProtKB-SubCell"/>
</dbReference>
<feature type="coiled-coil region" evidence="5">
    <location>
        <begin position="248"/>
        <end position="289"/>
    </location>
</feature>
<evidence type="ECO:0000256" key="1">
    <source>
        <dbReference type="ARBA" id="ARBA00004123"/>
    </source>
</evidence>
<comment type="caution">
    <text evidence="8">The sequence shown here is derived from an EMBL/GenBank/DDBJ whole genome shotgun (WGS) entry which is preliminary data.</text>
</comment>
<comment type="subcellular location">
    <subcellularLocation>
        <location evidence="1">Nucleus</location>
    </subcellularLocation>
</comment>
<dbReference type="PANTHER" id="PTHR19304">
    <property type="entry name" value="CYCLIC-AMP RESPONSE ELEMENT BINDING PROTEIN"/>
    <property type="match status" value="1"/>
</dbReference>
<dbReference type="InterPro" id="IPR046347">
    <property type="entry name" value="bZIP_sf"/>
</dbReference>
<dbReference type="SUPFAM" id="SSF57959">
    <property type="entry name" value="Leucine zipper domain"/>
    <property type="match status" value="1"/>
</dbReference>
<evidence type="ECO:0000256" key="5">
    <source>
        <dbReference type="SAM" id="Coils"/>
    </source>
</evidence>
<feature type="domain" description="BZIP" evidence="7">
    <location>
        <begin position="230"/>
        <end position="293"/>
    </location>
</feature>
<evidence type="ECO:0000256" key="6">
    <source>
        <dbReference type="SAM" id="MobiDB-lite"/>
    </source>
</evidence>
<dbReference type="PROSITE" id="PS00036">
    <property type="entry name" value="BZIP_BASIC"/>
    <property type="match status" value="1"/>
</dbReference>
<accession>A0A8K0SQT7</accession>
<dbReference type="PROSITE" id="PS50217">
    <property type="entry name" value="BZIP"/>
    <property type="match status" value="1"/>
</dbReference>
<feature type="compositionally biased region" description="Basic residues" evidence="6">
    <location>
        <begin position="205"/>
        <end position="220"/>
    </location>
</feature>
<feature type="compositionally biased region" description="Basic and acidic residues" evidence="6">
    <location>
        <begin position="221"/>
        <end position="241"/>
    </location>
</feature>
<keyword evidence="3" id="KW-0804">Transcription</keyword>
<keyword evidence="9" id="KW-1185">Reference proteome</keyword>
<keyword evidence="4" id="KW-0539">Nucleus</keyword>
<dbReference type="InterPro" id="IPR051027">
    <property type="entry name" value="bZIP_transcription_factors"/>
</dbReference>
<protein>
    <recommendedName>
        <fullName evidence="7">BZIP domain-containing protein</fullName>
    </recommendedName>
</protein>
<dbReference type="GO" id="GO:0003700">
    <property type="term" value="F:DNA-binding transcription factor activity"/>
    <property type="evidence" value="ECO:0007669"/>
    <property type="project" value="InterPro"/>
</dbReference>
<feature type="region of interest" description="Disordered" evidence="6">
    <location>
        <begin position="137"/>
        <end position="248"/>
    </location>
</feature>
<proteinExistence type="predicted"/>
<dbReference type="SMART" id="SM00338">
    <property type="entry name" value="BRLZ"/>
    <property type="match status" value="1"/>
</dbReference>
<dbReference type="InterPro" id="IPR004827">
    <property type="entry name" value="bZIP"/>
</dbReference>
<keyword evidence="2" id="KW-0805">Transcription regulation</keyword>
<feature type="compositionally biased region" description="Basic and acidic residues" evidence="6">
    <location>
        <begin position="138"/>
        <end position="152"/>
    </location>
</feature>